<sequence>MPLQEKERFEIKDDQALNWVFREILAPLKKEVARIEEMAAVEIDRVNKWKESELKSPKSDIEYWESLIQKYHFEELLRDPKRKTLSTPYGKSKSRRSAEQPEQVDKQALLEHVLTNDMQDFIKKDVRWADLKKTLQISEMDGGRVAVDENGMIVPGVIIKPESITYSVEVSE</sequence>
<proteinExistence type="predicted"/>
<dbReference type="RefSeq" id="WP_301245763.1">
    <property type="nucleotide sequence ID" value="NZ_JAROCC010000020.1"/>
</dbReference>
<dbReference type="SUPFAM" id="SSF161266">
    <property type="entry name" value="Gam-like"/>
    <property type="match status" value="1"/>
</dbReference>
<name>A0ABT8JVF3_9BACL</name>
<accession>A0ABT8JVF3</accession>
<dbReference type="Proteomes" id="UP001175097">
    <property type="component" value="Unassembled WGS sequence"/>
</dbReference>
<evidence type="ECO:0000256" key="1">
    <source>
        <dbReference type="SAM" id="MobiDB-lite"/>
    </source>
</evidence>
<keyword evidence="3" id="KW-1185">Reference proteome</keyword>
<feature type="region of interest" description="Disordered" evidence="1">
    <location>
        <begin position="83"/>
        <end position="104"/>
    </location>
</feature>
<organism evidence="2 3">
    <name type="scientific">Sporosarcina highlanderae</name>
    <dbReference type="NCBI Taxonomy" id="3035916"/>
    <lineage>
        <taxon>Bacteria</taxon>
        <taxon>Bacillati</taxon>
        <taxon>Bacillota</taxon>
        <taxon>Bacilli</taxon>
        <taxon>Bacillales</taxon>
        <taxon>Caryophanaceae</taxon>
        <taxon>Sporosarcina</taxon>
    </lineage>
</organism>
<protein>
    <submittedName>
        <fullName evidence="2">Host-nuclease inhibitor Gam family protein</fullName>
    </submittedName>
</protein>
<dbReference type="Pfam" id="PF07352">
    <property type="entry name" value="Phage_Mu_Gam"/>
    <property type="match status" value="1"/>
</dbReference>
<comment type="caution">
    <text evidence="2">The sequence shown here is derived from an EMBL/GenBank/DDBJ whole genome shotgun (WGS) entry which is preliminary data.</text>
</comment>
<evidence type="ECO:0000313" key="2">
    <source>
        <dbReference type="EMBL" id="MDN4609156.1"/>
    </source>
</evidence>
<evidence type="ECO:0000313" key="3">
    <source>
        <dbReference type="Proteomes" id="UP001175097"/>
    </source>
</evidence>
<reference evidence="2" key="1">
    <citation type="submission" date="2023-03" db="EMBL/GenBank/DDBJ databases">
        <title>MT1 and MT2 Draft Genomes of Novel Species.</title>
        <authorList>
            <person name="Venkateswaran K."/>
        </authorList>
    </citation>
    <scope>NUCLEOTIDE SEQUENCE</scope>
    <source>
        <strain evidence="2">F6_3S_P_2</strain>
    </source>
</reference>
<gene>
    <name evidence="2" type="ORF">P5G49_16965</name>
</gene>
<dbReference type="EMBL" id="JAROCC010000020">
    <property type="protein sequence ID" value="MDN4609156.1"/>
    <property type="molecule type" value="Genomic_DNA"/>
</dbReference>
<dbReference type="InterPro" id="IPR009951">
    <property type="entry name" value="Host-nuc_inhib_Gam"/>
</dbReference>